<dbReference type="InterPro" id="IPR015943">
    <property type="entry name" value="WD40/YVTN_repeat-like_dom_sf"/>
</dbReference>
<dbReference type="GO" id="GO:0106004">
    <property type="term" value="P:tRNA (guanine-N7)-methylation"/>
    <property type="evidence" value="ECO:0007669"/>
    <property type="project" value="UniProtKB-UniRule"/>
</dbReference>
<proteinExistence type="inferred from homology"/>
<dbReference type="OrthoDB" id="339900at2759"/>
<accession>A0A1L9PNV5</accession>
<dbReference type="Proteomes" id="UP000184073">
    <property type="component" value="Unassembled WGS sequence"/>
</dbReference>
<evidence type="ECO:0000313" key="10">
    <source>
        <dbReference type="Proteomes" id="UP000184073"/>
    </source>
</evidence>
<sequence length="501" mass="54813">MAESFQHPLQCMQFVKKKNGDSRNVLVASAGAKLFSYAAGSGQRLSVWPQDGVDNPNADSARSNPEIEGPPEKKRKVDPSSEQKTGVESTKKPAAWTNIPIVTSTSNGEYLVALTGEDKCVRVFQIEEDGSFVQLSERQMPKRPCAITFMENNNILAGDKFGDVYSMPLIPSAEPRAVSKTRNQIGSMRIAATNLTVHTQRNLKSLEMQLERQNNANLKKTESDKPIFDHDLLLGHVSLLTDVAFVSLPSPDPSSTNKRSYILSADRDEHIRVSRGPPQAHVIENYCLGHKSFISKLCIPQWAPEFLISGGGDPHLMVWNWAAGELLHTVPLAEESPEGKEVAVRGIWPASLGSEAQRFIFVSLEGSPTLQTFTLEANGSITPQEPIKTSGNILDVQVTEDTNTVLVSIDCIREAGSTQEWRSSPVLPASLLEAFRLKQGSGSKLEWESISDAVINAINDAGTSSVSLSADGDQKQKTALNDSLYTLANLRKKFGEDNDER</sequence>
<dbReference type="PANTHER" id="PTHR16288:SF0">
    <property type="entry name" value="TRNA (GUANINE-N(7)-)-METHYLTRANSFERASE NON-CATALYTIC SUBUNIT WDR4"/>
    <property type="match status" value="1"/>
</dbReference>
<name>A0A1L9PNV5_ASPVE</name>
<keyword evidence="5 6" id="KW-0539">Nucleus</keyword>
<dbReference type="InterPro" id="IPR036322">
    <property type="entry name" value="WD40_repeat_dom_sf"/>
</dbReference>
<evidence type="ECO:0000313" key="9">
    <source>
        <dbReference type="EMBL" id="OJJ03191.1"/>
    </source>
</evidence>
<protein>
    <submittedName>
        <fullName evidence="9">Uncharacterized protein</fullName>
    </submittedName>
</protein>
<dbReference type="HAMAP" id="MF_03056">
    <property type="entry name" value="TRM82"/>
    <property type="match status" value="1"/>
</dbReference>
<dbReference type="STRING" id="1036611.A0A1L9PNV5"/>
<comment type="subcellular location">
    <subcellularLocation>
        <location evidence="1 6">Nucleus</location>
    </subcellularLocation>
</comment>
<feature type="region of interest" description="Disordered" evidence="8">
    <location>
        <begin position="46"/>
        <end position="92"/>
    </location>
</feature>
<dbReference type="UniPathway" id="UPA00989"/>
<feature type="coiled-coil region" evidence="7">
    <location>
        <begin position="196"/>
        <end position="223"/>
    </location>
</feature>
<dbReference type="GO" id="GO:0005634">
    <property type="term" value="C:nucleus"/>
    <property type="evidence" value="ECO:0007669"/>
    <property type="project" value="UniProtKB-SubCell"/>
</dbReference>
<dbReference type="AlphaFoldDB" id="A0A1L9PNV5"/>
<keyword evidence="7" id="KW-0175">Coiled coil</keyword>
<comment type="pathway">
    <text evidence="6">tRNA modification; N(7)-methylguanine-tRNA biosynthesis.</text>
</comment>
<dbReference type="GO" id="GO:0005829">
    <property type="term" value="C:cytosol"/>
    <property type="evidence" value="ECO:0007669"/>
    <property type="project" value="TreeGrafter"/>
</dbReference>
<comment type="similarity">
    <text evidence="6">Belongs to the WD repeat TRM82 family.</text>
</comment>
<evidence type="ECO:0000256" key="2">
    <source>
        <dbReference type="ARBA" id="ARBA00022574"/>
    </source>
</evidence>
<dbReference type="EMBL" id="KV878130">
    <property type="protein sequence ID" value="OJJ03191.1"/>
    <property type="molecule type" value="Genomic_DNA"/>
</dbReference>
<keyword evidence="2 6" id="KW-0853">WD repeat</keyword>
<gene>
    <name evidence="9" type="ORF">ASPVEDRAFT_42698</name>
</gene>
<evidence type="ECO:0000256" key="7">
    <source>
        <dbReference type="SAM" id="Coils"/>
    </source>
</evidence>
<evidence type="ECO:0000256" key="4">
    <source>
        <dbReference type="ARBA" id="ARBA00022737"/>
    </source>
</evidence>
<evidence type="ECO:0000256" key="1">
    <source>
        <dbReference type="ARBA" id="ARBA00004123"/>
    </source>
</evidence>
<dbReference type="RefSeq" id="XP_040668953.1">
    <property type="nucleotide sequence ID" value="XM_040812642.1"/>
</dbReference>
<keyword evidence="4 6" id="KW-0677">Repeat</keyword>
<dbReference type="SUPFAM" id="SSF50978">
    <property type="entry name" value="WD40 repeat-like"/>
    <property type="match status" value="1"/>
</dbReference>
<comment type="function">
    <text evidence="6">Required for the formation of N(7)-methylguanine at position 46 (m7G46) in tRNA. In the complex, it is required to stabilize and induce conformational changes of the catalytic subunit.</text>
</comment>
<organism evidence="9 10">
    <name type="scientific">Aspergillus versicolor CBS 583.65</name>
    <dbReference type="NCBI Taxonomy" id="1036611"/>
    <lineage>
        <taxon>Eukaryota</taxon>
        <taxon>Fungi</taxon>
        <taxon>Dikarya</taxon>
        <taxon>Ascomycota</taxon>
        <taxon>Pezizomycotina</taxon>
        <taxon>Eurotiomycetes</taxon>
        <taxon>Eurotiomycetidae</taxon>
        <taxon>Eurotiales</taxon>
        <taxon>Aspergillaceae</taxon>
        <taxon>Aspergillus</taxon>
        <taxon>Aspergillus subgen. Nidulantes</taxon>
    </lineage>
</organism>
<keyword evidence="3 6" id="KW-0819">tRNA processing</keyword>
<evidence type="ECO:0000256" key="8">
    <source>
        <dbReference type="SAM" id="MobiDB-lite"/>
    </source>
</evidence>
<dbReference type="Gene3D" id="2.130.10.10">
    <property type="entry name" value="YVTN repeat-like/Quinoprotein amine dehydrogenase"/>
    <property type="match status" value="1"/>
</dbReference>
<dbReference type="PANTHER" id="PTHR16288">
    <property type="entry name" value="WD40 REPEAT PROTEIN 4"/>
    <property type="match status" value="1"/>
</dbReference>
<dbReference type="GeneID" id="63728153"/>
<dbReference type="GO" id="GO:0043527">
    <property type="term" value="C:tRNA methyltransferase complex"/>
    <property type="evidence" value="ECO:0007669"/>
    <property type="project" value="TreeGrafter"/>
</dbReference>
<reference evidence="10" key="1">
    <citation type="journal article" date="2017" name="Genome Biol.">
        <title>Comparative genomics reveals high biological diversity and specific adaptations in the industrially and medically important fungal genus Aspergillus.</title>
        <authorList>
            <person name="de Vries R.P."/>
            <person name="Riley R."/>
            <person name="Wiebenga A."/>
            <person name="Aguilar-Osorio G."/>
            <person name="Amillis S."/>
            <person name="Uchima C.A."/>
            <person name="Anderluh G."/>
            <person name="Asadollahi M."/>
            <person name="Askin M."/>
            <person name="Barry K."/>
            <person name="Battaglia E."/>
            <person name="Bayram O."/>
            <person name="Benocci T."/>
            <person name="Braus-Stromeyer S.A."/>
            <person name="Caldana C."/>
            <person name="Canovas D."/>
            <person name="Cerqueira G.C."/>
            <person name="Chen F."/>
            <person name="Chen W."/>
            <person name="Choi C."/>
            <person name="Clum A."/>
            <person name="Dos Santos R.A."/>
            <person name="Damasio A.R."/>
            <person name="Diallinas G."/>
            <person name="Emri T."/>
            <person name="Fekete E."/>
            <person name="Flipphi M."/>
            <person name="Freyberg S."/>
            <person name="Gallo A."/>
            <person name="Gournas C."/>
            <person name="Habgood R."/>
            <person name="Hainaut M."/>
            <person name="Harispe M.L."/>
            <person name="Henrissat B."/>
            <person name="Hilden K.S."/>
            <person name="Hope R."/>
            <person name="Hossain A."/>
            <person name="Karabika E."/>
            <person name="Karaffa L."/>
            <person name="Karanyi Z."/>
            <person name="Krasevec N."/>
            <person name="Kuo A."/>
            <person name="Kusch H."/>
            <person name="LaButti K."/>
            <person name="Lagendijk E.L."/>
            <person name="Lapidus A."/>
            <person name="Levasseur A."/>
            <person name="Lindquist E."/>
            <person name="Lipzen A."/>
            <person name="Logrieco A.F."/>
            <person name="MacCabe A."/>
            <person name="Maekelae M.R."/>
            <person name="Malavazi I."/>
            <person name="Melin P."/>
            <person name="Meyer V."/>
            <person name="Mielnichuk N."/>
            <person name="Miskei M."/>
            <person name="Molnar A.P."/>
            <person name="Mule G."/>
            <person name="Ngan C.Y."/>
            <person name="Orejas M."/>
            <person name="Orosz E."/>
            <person name="Ouedraogo J.P."/>
            <person name="Overkamp K.M."/>
            <person name="Park H.-S."/>
            <person name="Perrone G."/>
            <person name="Piumi F."/>
            <person name="Punt P.J."/>
            <person name="Ram A.F."/>
            <person name="Ramon A."/>
            <person name="Rauscher S."/>
            <person name="Record E."/>
            <person name="Riano-Pachon D.M."/>
            <person name="Robert V."/>
            <person name="Roehrig J."/>
            <person name="Ruller R."/>
            <person name="Salamov A."/>
            <person name="Salih N.S."/>
            <person name="Samson R.A."/>
            <person name="Sandor E."/>
            <person name="Sanguinetti M."/>
            <person name="Schuetze T."/>
            <person name="Sepcic K."/>
            <person name="Shelest E."/>
            <person name="Sherlock G."/>
            <person name="Sophianopoulou V."/>
            <person name="Squina F.M."/>
            <person name="Sun H."/>
            <person name="Susca A."/>
            <person name="Todd R.B."/>
            <person name="Tsang A."/>
            <person name="Unkles S.E."/>
            <person name="van de Wiele N."/>
            <person name="van Rossen-Uffink D."/>
            <person name="Oliveira J.V."/>
            <person name="Vesth T.C."/>
            <person name="Visser J."/>
            <person name="Yu J.-H."/>
            <person name="Zhou M."/>
            <person name="Andersen M.R."/>
            <person name="Archer D.B."/>
            <person name="Baker S.E."/>
            <person name="Benoit I."/>
            <person name="Brakhage A.A."/>
            <person name="Braus G.H."/>
            <person name="Fischer R."/>
            <person name="Frisvad J.C."/>
            <person name="Goldman G.H."/>
            <person name="Houbraken J."/>
            <person name="Oakley B."/>
            <person name="Pocsi I."/>
            <person name="Scazzocchio C."/>
            <person name="Seiboth B."/>
            <person name="vanKuyk P.A."/>
            <person name="Wortman J."/>
            <person name="Dyer P.S."/>
            <person name="Grigoriev I.V."/>
        </authorList>
    </citation>
    <scope>NUCLEOTIDE SEQUENCE [LARGE SCALE GENOMIC DNA]</scope>
    <source>
        <strain evidence="10">CBS 583.65</strain>
    </source>
</reference>
<keyword evidence="10" id="KW-1185">Reference proteome</keyword>
<evidence type="ECO:0000256" key="3">
    <source>
        <dbReference type="ARBA" id="ARBA00022694"/>
    </source>
</evidence>
<dbReference type="InterPro" id="IPR028884">
    <property type="entry name" value="Trm82"/>
</dbReference>
<feature type="compositionally biased region" description="Basic and acidic residues" evidence="8">
    <location>
        <begin position="70"/>
        <end position="81"/>
    </location>
</feature>
<evidence type="ECO:0000256" key="5">
    <source>
        <dbReference type="ARBA" id="ARBA00023242"/>
    </source>
</evidence>
<evidence type="ECO:0000256" key="6">
    <source>
        <dbReference type="HAMAP-Rule" id="MF_03056"/>
    </source>
</evidence>
<dbReference type="VEuPathDB" id="FungiDB:ASPVEDRAFT_42698"/>